<evidence type="ECO:0000313" key="4">
    <source>
        <dbReference type="Proteomes" id="UP000004030"/>
    </source>
</evidence>
<evidence type="ECO:0000256" key="2">
    <source>
        <dbReference type="SAM" id="SignalP"/>
    </source>
</evidence>
<dbReference type="RefSeq" id="WP_007012151.1">
    <property type="nucleotide sequence ID" value="NZ_AGFM01000014.1"/>
</dbReference>
<evidence type="ECO:0000313" key="3">
    <source>
        <dbReference type="EMBL" id="EHJ61922.1"/>
    </source>
</evidence>
<feature type="region of interest" description="Disordered" evidence="1">
    <location>
        <begin position="2221"/>
        <end position="2241"/>
    </location>
</feature>
<dbReference type="PATRIC" id="fig|1088721.3.peg.1219"/>
<dbReference type="InterPro" id="IPR012334">
    <property type="entry name" value="Pectin_lyas_fold"/>
</dbReference>
<feature type="chain" id="PRO_5003488143" description="Autotransporter domain-containing protein" evidence="2">
    <location>
        <begin position="38"/>
        <end position="2241"/>
    </location>
</feature>
<dbReference type="eggNOG" id="COG3210">
    <property type="taxonomic scope" value="Bacteria"/>
</dbReference>
<dbReference type="InterPro" id="IPR011050">
    <property type="entry name" value="Pectin_lyase_fold/virulence"/>
</dbReference>
<gene>
    <name evidence="3" type="ORF">NSU_1236</name>
</gene>
<dbReference type="KEGG" id="npn:JI59_13930"/>
<name>G6EA65_9SPHN</name>
<feature type="signal peptide" evidence="2">
    <location>
        <begin position="1"/>
        <end position="37"/>
    </location>
</feature>
<organism evidence="3 4">
    <name type="scientific">Novosphingobium pentaromativorans US6-1</name>
    <dbReference type="NCBI Taxonomy" id="1088721"/>
    <lineage>
        <taxon>Bacteria</taxon>
        <taxon>Pseudomonadati</taxon>
        <taxon>Pseudomonadota</taxon>
        <taxon>Alphaproteobacteria</taxon>
        <taxon>Sphingomonadales</taxon>
        <taxon>Sphingomonadaceae</taxon>
        <taxon>Novosphingobium</taxon>
    </lineage>
</organism>
<comment type="caution">
    <text evidence="3">The sequence shown here is derived from an EMBL/GenBank/DDBJ whole genome shotgun (WGS) entry which is preliminary data.</text>
</comment>
<reference evidence="3 4" key="1">
    <citation type="journal article" date="2012" name="J. Bacteriol.">
        <title>Genome sequence of benzo(a)pyrene-degrading bacterium Novosphingobium pentaromativorans US6-1.</title>
        <authorList>
            <person name="Luo Y.R."/>
            <person name="Kang S.G."/>
            <person name="Kim S.J."/>
            <person name="Kim M.R."/>
            <person name="Li N."/>
            <person name="Lee J.H."/>
            <person name="Kwon K.K."/>
        </authorList>
    </citation>
    <scope>NUCLEOTIDE SEQUENCE [LARGE SCALE GENOMIC DNA]</scope>
    <source>
        <strain evidence="3 4">US6-1</strain>
    </source>
</reference>
<dbReference type="SUPFAM" id="SSF51126">
    <property type="entry name" value="Pectin lyase-like"/>
    <property type="match status" value="1"/>
</dbReference>
<proteinExistence type="predicted"/>
<accession>G6EA65</accession>
<evidence type="ECO:0000256" key="1">
    <source>
        <dbReference type="SAM" id="MobiDB-lite"/>
    </source>
</evidence>
<dbReference type="Gene3D" id="2.160.20.10">
    <property type="entry name" value="Single-stranded right-handed beta-helix, Pectin lyase-like"/>
    <property type="match status" value="1"/>
</dbReference>
<evidence type="ECO:0008006" key="5">
    <source>
        <dbReference type="Google" id="ProtNLM"/>
    </source>
</evidence>
<sequence length="2241" mass="211805">MTMKPHTAIVRRHRASLCGASLSVLVLAIAGSNPAAAQSFQGTGTVNSGIASIVDGAGTTDVFIGSTEVVIDWTTNDPGGTGNVIFQTGGTTANFTDSGINGTDYTVLNRIVPVDGTGNPTSSTIQFDGTVNSTLAGGTGGNVWFYSPNGVIVGATATFNVGGLVLTTNPIDTTGGLYGPTGQIRFAGAAGSLAPVTIQSGAQINALLNPQVPTNAAYVALVAPRIEQGGTVRSDGSIAYVAAEVADITINAGLFDINVTTGTTDANGVVHTGTTGGSASTGAADVKTAYMVAVGKNDGLTMLLNGGIGYDAAAVATDDGSSVVLSAGHGIGFDAGNPLVATGNIAIGDAQFTSVTTASATDTITVAPTTLTQFDRFTTLSAINLVQLDALGGAQIVANDTTGLPSDLLFPPFGIAYALDVNAGYADQGGAVAINVDGGGALTAAGRIRLRAIGDATSTAALTANGQGGSVAIDLGAGSITAPNLEIDVSGYGQDIAAGIGGNGNGGSVTIVSAGTLAADDLNVSAYGRGGSGDTGGNGFGGTIQLTATGGGTVPATNFSLDASGDGGDGVNVGGNGTAGQIDVLVDTGGSLGSAASFYTYATSYGGYSDVQGGDGTGGAITITDNGGLLDFDNVGLYASGYGSGGSGNGGDGFGGTGLVSLSGNGQSWGSLYIEASAYGGESYGGGFSGNATADLVNGAHVNVQGVALNLGFSLDVHADSYTAANTVSGGFADGGNALVSVGSGGSLTVGSDTSITANAGFQVESSAGPSIFSPDMTAGTAGLTIDNAAVTLPSLLVEAQAQTTGGQSGAGTATGGTATVSVANNGSLVVDSALGVFSPSLPGLNILAGAYGDYVDFFASPGADQYGAAAQGGTASLILNGGTIDVADPALVYAGAIGGIFTSVGGADSLGSGTGGTAQVAIGGGTMTLASTLDVSAEGIGGSVTGGAKGGNGTGGLAGVDVTGGALIVNGTGISVDASGSSLDVDPAANGSSGDGTGGQARLAGSGGTITVAGITQVTARGLAGAAGLGGIGGNSTGGLAVLSGSGGGIVTLNGLVSVLADAIGGDGSAAGALGGNAFGGSASAGQQGTGSMTVGTDLRVDGSATGGANSVDSLTQGLASGGSAGLASEGGTFDVVGNAVLTADATGGTNPGGTAPPTVAGFLKIGSSAATPSGALTVFGTFDATATGDTARADGQGLYLRTADAAISVVGDTTFTTTGDAVFDILGSGSLDAGGALTITSTQGQITGTGLITSAGNMLIDGATGIDLGSLSSGGTTGLFSALGPVNIADLLSTGPVTVSGLSVSIGSSGGLTFADADATGGDLALAVTDDLVVATVDATGAVTLTSSNGAVTINGAVNGAGIALGAGTDVTANANLTSGGTLDVAAGGTFSSTALVTATGNTAIVADAGISLPSLVSGGTTVLQSSAGPVGVTQLTSTGLVTALGQSIDIASTGALTFASADATAGNLSIQTAGDLTLGNGSATGTAQLTSTGGSIAITGLLSGTGVTLNGAQDVTFASLTSADALAITAGNTVTGTGAINTLGQTTISAPGDVALQDLTSGGLAQLTSTAGSVSIGGQLTGPDVTIDASQNVGLGSVNLTGALTGAAGNAITATGDIVTGGQTVLSSTGNIALQGLATGGGAQLTSSGGSVTLAGPLTGTDATIGAAQNIGLASVNLTGAFAAAAGNAVTASGAIVSGGQASITSGTALSLQGLSSGASTLLQANGTLAVADLLSTGPVTASGTSLDIASSGSLAFADATATGGNLALRTQGNLDIVNASATGSVDLASTAGSFSNTGNVSGAGIAIAAGQDVSATGALNSSADLAVDASANAAIAGNATATGLLAMSAGQTLTIDGFAVGGTMTATSQDIVIGLDAQVGQRGRTTSVTFTNSNGANLSSIGGAAAGSGYSLDNGELQQVFADSAISFSVQTGTGEVRVGDLALGFGPGLALGTGGTLSLTSNGRISVIGNVALTTSGALDTLALAAPRVEVATDLGAIAMANANGGALGLLRVTADRFTAATSGAIGQIDTAPDITAIDGLMGQPAAGSGGGLLAGAIEASVTDGIFIQNLGTTTAFADRRGFTANALSITTAGTGTRIVVNGVLIDSAGNALTGLDTVTLVTVNGNAAAAGGPFNPLSTVNGCVIGLPCTLLQTDNGLESIIRTKTDIEHPVTPENNVGALLSPPPIQINVDLPELVRNLTLPLVDEPVTGVGNEDLWGDSCSPDTEGCVGGQSK</sequence>
<dbReference type="EMBL" id="AGFM01000014">
    <property type="protein sequence ID" value="EHJ61922.1"/>
    <property type="molecule type" value="Genomic_DNA"/>
</dbReference>
<dbReference type="Proteomes" id="UP000004030">
    <property type="component" value="Unassembled WGS sequence"/>
</dbReference>
<dbReference type="STRING" id="1088721.JI59_13930"/>
<keyword evidence="2" id="KW-0732">Signal</keyword>
<protein>
    <recommendedName>
        <fullName evidence="5">Autotransporter domain-containing protein</fullName>
    </recommendedName>
</protein>
<keyword evidence="4" id="KW-1185">Reference proteome</keyword>